<reference evidence="1 2" key="1">
    <citation type="journal article" date="2022" name="Hortic Res">
        <title>A haplotype resolved chromosomal level avocado genome allows analysis of novel avocado genes.</title>
        <authorList>
            <person name="Nath O."/>
            <person name="Fletcher S.J."/>
            <person name="Hayward A."/>
            <person name="Shaw L.M."/>
            <person name="Masouleh A.K."/>
            <person name="Furtado A."/>
            <person name="Henry R.J."/>
            <person name="Mitter N."/>
        </authorList>
    </citation>
    <scope>NUCLEOTIDE SEQUENCE [LARGE SCALE GENOMIC DNA]</scope>
    <source>
        <strain evidence="2">cv. Hass</strain>
    </source>
</reference>
<accession>A0ACC2MK59</accession>
<name>A0ACC2MK59_PERAE</name>
<gene>
    <name evidence="1" type="ORF">MRB53_007885</name>
</gene>
<sequence length="539" mass="60058">MTWLLDNPDESLEYILADSGFDVWIANSRGTRWSLKHQPDSWWVSKVYWDWSWDKLVQYELPAIVGFVHSQTGQKMHFVGYSLETLIALASFSEGKQVDKLKSAALLTPIACLGHITTVIGQLAAKVSVGEIMSDLLGIPEFNPKEKAVADILNKYCSQPGINCYELLTSITGKNCCLNSSTVNLSLKYEPQSSSTKTMMHLAQAKFVYVTPEANMAHYSQLKPPFYNLANIPSDLPLFLSYGGEDALSDVNDVQHLLDNLKFHDADKLTVQFVEDFTHADFDGMTWLLDNPDQSLGYILADRGFDAYWASSWDELVDYELPAIVGFVYSQTGQKMHYVGHSLGTLTALASSSEGRLVDMLKSAALLSLIAYLSAKDEAFFDSQAWLESDCEDDFISVNGDYIPSGSNSPNYQRNTLGKPQLNEVSFSDGLPHSKPESSPTDKKMRLSELLKESLQEEQVNSEDQTAGKICQKSSEKSPCVSQLNSICSSERTPNIDPKQEKEETLKATQCCLPSFVQSLSFRERKTPQSSSHKENNTI</sequence>
<organism evidence="1 2">
    <name type="scientific">Persea americana</name>
    <name type="common">Avocado</name>
    <dbReference type="NCBI Taxonomy" id="3435"/>
    <lineage>
        <taxon>Eukaryota</taxon>
        <taxon>Viridiplantae</taxon>
        <taxon>Streptophyta</taxon>
        <taxon>Embryophyta</taxon>
        <taxon>Tracheophyta</taxon>
        <taxon>Spermatophyta</taxon>
        <taxon>Magnoliopsida</taxon>
        <taxon>Magnoliidae</taxon>
        <taxon>Laurales</taxon>
        <taxon>Lauraceae</taxon>
        <taxon>Persea</taxon>
    </lineage>
</organism>
<protein>
    <submittedName>
        <fullName evidence="1">Uncharacterized protein</fullName>
    </submittedName>
</protein>
<evidence type="ECO:0000313" key="1">
    <source>
        <dbReference type="EMBL" id="KAJ8646137.1"/>
    </source>
</evidence>
<dbReference type="EMBL" id="CM056810">
    <property type="protein sequence ID" value="KAJ8646137.1"/>
    <property type="molecule type" value="Genomic_DNA"/>
</dbReference>
<dbReference type="Proteomes" id="UP001234297">
    <property type="component" value="Chromosome 2"/>
</dbReference>
<evidence type="ECO:0000313" key="2">
    <source>
        <dbReference type="Proteomes" id="UP001234297"/>
    </source>
</evidence>
<proteinExistence type="predicted"/>
<comment type="caution">
    <text evidence="1">The sequence shown here is derived from an EMBL/GenBank/DDBJ whole genome shotgun (WGS) entry which is preliminary data.</text>
</comment>
<keyword evidence="2" id="KW-1185">Reference proteome</keyword>